<dbReference type="GO" id="GO:0046872">
    <property type="term" value="F:metal ion binding"/>
    <property type="evidence" value="ECO:0007669"/>
    <property type="project" value="UniProtKB-KW"/>
</dbReference>
<keyword evidence="11" id="KW-1185">Reference proteome</keyword>
<keyword evidence="7" id="KW-0539">Nucleus</keyword>
<dbReference type="GO" id="GO:0004518">
    <property type="term" value="F:nuclease activity"/>
    <property type="evidence" value="ECO:0007669"/>
    <property type="project" value="UniProtKB-KW"/>
</dbReference>
<dbReference type="GO" id="GO:0005634">
    <property type="term" value="C:nucleus"/>
    <property type="evidence" value="ECO:0007669"/>
    <property type="project" value="UniProtKB-SubCell"/>
</dbReference>
<feature type="non-terminal residue" evidence="10">
    <location>
        <position position="1"/>
    </location>
</feature>
<feature type="domain" description="DDE Tnp4" evidence="8">
    <location>
        <begin position="172"/>
        <end position="328"/>
    </location>
</feature>
<comment type="subcellular location">
    <subcellularLocation>
        <location evidence="2">Nucleus</location>
    </subcellularLocation>
</comment>
<dbReference type="InterPro" id="IPR027806">
    <property type="entry name" value="HARBI1_dom"/>
</dbReference>
<sequence length="372" mass="42532">MTIDSDQDEYIDSLVEIALLFYMCWYYNHVCLRPHHAPHRQRLYSGNAWVQHILAHEEDCYATFQMRKDQFLSLHQVLVDRYGLRSTNNVTSEECLAIFLYIVSGPHSNRSAAITFGHSKSTISLKFRHALRRIYNLGVDIIKPRDPTFSEPHPKVTRGAYFPWFENCIGALDGTHIRLQVSGERNMTFIGRHMVPTFNVLAVVDLDCRFIFVCSGRPGSMHDYSVLQHALVQYHNHFPYPPQDKFYLVDSAYGNTPGFLAPYRNARYHLQHFQHGHSPETMEELFNYRHAQLRCSVAYLRAVEKQSIPNYGLGTSNRIIVACMALHNFIKDNGGDSGGDWTKTSICAGNNDESIAPDLPDLMEDAGNNADQ</sequence>
<reference evidence="10 11" key="1">
    <citation type="submission" date="2024-02" db="EMBL/GenBank/DDBJ databases">
        <title>High-quality chromosome-scale genome assembly of Pensacola bahiagrass (Paspalum notatum Flugge var. saurae).</title>
        <authorList>
            <person name="Vega J.M."/>
            <person name="Podio M."/>
            <person name="Orjuela J."/>
            <person name="Siena L.A."/>
            <person name="Pessino S.C."/>
            <person name="Combes M.C."/>
            <person name="Mariac C."/>
            <person name="Albertini E."/>
            <person name="Pupilli F."/>
            <person name="Ortiz J.P.A."/>
            <person name="Leblanc O."/>
        </authorList>
    </citation>
    <scope>NUCLEOTIDE SEQUENCE [LARGE SCALE GENOMIC DNA]</scope>
    <source>
        <strain evidence="10">R1</strain>
        <tissue evidence="10">Leaf</tissue>
    </source>
</reference>
<organism evidence="10 11">
    <name type="scientific">Paspalum notatum var. saurae</name>
    <dbReference type="NCBI Taxonomy" id="547442"/>
    <lineage>
        <taxon>Eukaryota</taxon>
        <taxon>Viridiplantae</taxon>
        <taxon>Streptophyta</taxon>
        <taxon>Embryophyta</taxon>
        <taxon>Tracheophyta</taxon>
        <taxon>Spermatophyta</taxon>
        <taxon>Magnoliopsida</taxon>
        <taxon>Liliopsida</taxon>
        <taxon>Poales</taxon>
        <taxon>Poaceae</taxon>
        <taxon>PACMAD clade</taxon>
        <taxon>Panicoideae</taxon>
        <taxon>Andropogonodae</taxon>
        <taxon>Paspaleae</taxon>
        <taxon>Paspalinae</taxon>
        <taxon>Paspalum</taxon>
    </lineage>
</organism>
<evidence type="ECO:0008006" key="12">
    <source>
        <dbReference type="Google" id="ProtNLM"/>
    </source>
</evidence>
<dbReference type="GO" id="GO:0016787">
    <property type="term" value="F:hydrolase activity"/>
    <property type="evidence" value="ECO:0007669"/>
    <property type="project" value="UniProtKB-KW"/>
</dbReference>
<evidence type="ECO:0000313" key="10">
    <source>
        <dbReference type="EMBL" id="WVZ83411.1"/>
    </source>
</evidence>
<evidence type="ECO:0000256" key="2">
    <source>
        <dbReference type="ARBA" id="ARBA00004123"/>
    </source>
</evidence>
<keyword evidence="5" id="KW-0479">Metal-binding</keyword>
<name>A0AAQ3X3D7_PASNO</name>
<evidence type="ECO:0000256" key="7">
    <source>
        <dbReference type="ARBA" id="ARBA00023242"/>
    </source>
</evidence>
<comment type="cofactor">
    <cofactor evidence="1">
        <name>a divalent metal cation</name>
        <dbReference type="ChEBI" id="CHEBI:60240"/>
    </cofactor>
</comment>
<evidence type="ECO:0000259" key="8">
    <source>
        <dbReference type="Pfam" id="PF13359"/>
    </source>
</evidence>
<evidence type="ECO:0000256" key="1">
    <source>
        <dbReference type="ARBA" id="ARBA00001968"/>
    </source>
</evidence>
<dbReference type="PANTHER" id="PTHR22930:SF280">
    <property type="entry name" value="OS11G0202600 PROTEIN"/>
    <property type="match status" value="1"/>
</dbReference>
<protein>
    <recommendedName>
        <fullName evidence="12">DDE Tnp4 domain-containing protein</fullName>
    </recommendedName>
</protein>
<proteinExistence type="inferred from homology"/>
<dbReference type="EMBL" id="CP144751">
    <property type="protein sequence ID" value="WVZ83411.1"/>
    <property type="molecule type" value="Genomic_DNA"/>
</dbReference>
<dbReference type="InterPro" id="IPR045249">
    <property type="entry name" value="HARBI1-like"/>
</dbReference>
<dbReference type="AlphaFoldDB" id="A0AAQ3X3D7"/>
<dbReference type="Pfam" id="PF26138">
    <property type="entry name" value="DUF8040"/>
    <property type="match status" value="1"/>
</dbReference>
<dbReference type="InterPro" id="IPR058353">
    <property type="entry name" value="DUF8040"/>
</dbReference>
<accession>A0AAQ3X3D7</accession>
<evidence type="ECO:0000256" key="3">
    <source>
        <dbReference type="ARBA" id="ARBA00006958"/>
    </source>
</evidence>
<evidence type="ECO:0000313" key="11">
    <source>
        <dbReference type="Proteomes" id="UP001341281"/>
    </source>
</evidence>
<dbReference type="Proteomes" id="UP001341281">
    <property type="component" value="Chromosome 07"/>
</dbReference>
<keyword evidence="6" id="KW-0378">Hydrolase</keyword>
<evidence type="ECO:0000256" key="6">
    <source>
        <dbReference type="ARBA" id="ARBA00022801"/>
    </source>
</evidence>
<gene>
    <name evidence="10" type="ORF">U9M48_030561</name>
</gene>
<keyword evidence="4" id="KW-0540">Nuclease</keyword>
<comment type="similarity">
    <text evidence="3">Belongs to the HARBI1 family.</text>
</comment>
<evidence type="ECO:0000259" key="9">
    <source>
        <dbReference type="Pfam" id="PF26138"/>
    </source>
</evidence>
<evidence type="ECO:0000256" key="5">
    <source>
        <dbReference type="ARBA" id="ARBA00022723"/>
    </source>
</evidence>
<dbReference type="PANTHER" id="PTHR22930">
    <property type="match status" value="1"/>
</dbReference>
<evidence type="ECO:0000256" key="4">
    <source>
        <dbReference type="ARBA" id="ARBA00022722"/>
    </source>
</evidence>
<feature type="domain" description="DUF8040" evidence="9">
    <location>
        <begin position="44"/>
        <end position="134"/>
    </location>
</feature>
<dbReference type="Pfam" id="PF13359">
    <property type="entry name" value="DDE_Tnp_4"/>
    <property type="match status" value="1"/>
</dbReference>